<sequence length="309" mass="30581">MSSLMREIADHRSKESISGGLTAAALTGAAAVATAPVAEAQTIIVPCSTPALVSAITTANTRGTATLRLSANCTYTITSPVTATDGLPVITRNVTVIGGSRTTIRRDPAVATIFRIFEVAAGARLSVAGITILNGNSGAAASGGGILTNTNSILVLDRVTMSGNTGSAGGAVAVVAARATISRSVFTANSAINFAGGGIFIIGPSVLDLAASLVNANVAPSDGGGLNVQPGATANITQDTFSVNRSGGAGGGIAGLGRITLTRTLVERNQATVGGGITGNSRTTLIQSIIRNNVPDNCAPLNTIPGCVN</sequence>
<proteinExistence type="predicted"/>
<dbReference type="InterPro" id="IPR011050">
    <property type="entry name" value="Pectin_lyase_fold/virulence"/>
</dbReference>
<comment type="caution">
    <text evidence="1">The sequence shown here is derived from an EMBL/GenBank/DDBJ whole genome shotgun (WGS) entry which is preliminary data.</text>
</comment>
<name>A0A543CL89_9ACTN</name>
<keyword evidence="2" id="KW-1185">Reference proteome</keyword>
<evidence type="ECO:0000313" key="2">
    <source>
        <dbReference type="Proteomes" id="UP000316096"/>
    </source>
</evidence>
<gene>
    <name evidence="1" type="ORF">FB559_3486</name>
</gene>
<evidence type="ECO:0008006" key="3">
    <source>
        <dbReference type="Google" id="ProtNLM"/>
    </source>
</evidence>
<dbReference type="SUPFAM" id="SSF51126">
    <property type="entry name" value="Pectin lyase-like"/>
    <property type="match status" value="1"/>
</dbReference>
<organism evidence="1 2">
    <name type="scientific">Actinoallomurus bryophytorum</name>
    <dbReference type="NCBI Taxonomy" id="1490222"/>
    <lineage>
        <taxon>Bacteria</taxon>
        <taxon>Bacillati</taxon>
        <taxon>Actinomycetota</taxon>
        <taxon>Actinomycetes</taxon>
        <taxon>Streptosporangiales</taxon>
        <taxon>Thermomonosporaceae</taxon>
        <taxon>Actinoallomurus</taxon>
    </lineage>
</organism>
<protein>
    <recommendedName>
        <fullName evidence="3">Outer membrane repeat protein</fullName>
    </recommendedName>
</protein>
<reference evidence="1 2" key="1">
    <citation type="submission" date="2019-06" db="EMBL/GenBank/DDBJ databases">
        <title>Sequencing the genomes of 1000 actinobacteria strains.</title>
        <authorList>
            <person name="Klenk H.-P."/>
        </authorList>
    </citation>
    <scope>NUCLEOTIDE SEQUENCE [LARGE SCALE GENOMIC DNA]</scope>
    <source>
        <strain evidence="1 2">DSM 102200</strain>
    </source>
</reference>
<dbReference type="EMBL" id="VFOZ01000001">
    <property type="protein sequence ID" value="TQL97876.1"/>
    <property type="molecule type" value="Genomic_DNA"/>
</dbReference>
<evidence type="ECO:0000313" key="1">
    <source>
        <dbReference type="EMBL" id="TQL97876.1"/>
    </source>
</evidence>
<accession>A0A543CL89</accession>
<dbReference type="AlphaFoldDB" id="A0A543CL89"/>
<dbReference type="Proteomes" id="UP000316096">
    <property type="component" value="Unassembled WGS sequence"/>
</dbReference>